<evidence type="ECO:0000313" key="2">
    <source>
        <dbReference type="Proteomes" id="UP000321306"/>
    </source>
</evidence>
<dbReference type="RefSeq" id="WP_146891369.1">
    <property type="nucleotide sequence ID" value="NZ_BJXB01000047.1"/>
</dbReference>
<sequence>MGRGRSIDPTRRAFLEQQASQFTIEPLPAGALPQSKEQRQLALYLGQQSRMDQLEHQLEKQLGKLLHQERITLRTLLMERIRTFLDHPLQTGG</sequence>
<dbReference type="EMBL" id="BJXB01000047">
    <property type="protein sequence ID" value="GEM49899.1"/>
    <property type="molecule type" value="Genomic_DNA"/>
</dbReference>
<dbReference type="Proteomes" id="UP000321306">
    <property type="component" value="Unassembled WGS sequence"/>
</dbReference>
<evidence type="ECO:0000313" key="1">
    <source>
        <dbReference type="EMBL" id="GEM49899.1"/>
    </source>
</evidence>
<dbReference type="AlphaFoldDB" id="A0A511NAP3"/>
<proteinExistence type="predicted"/>
<comment type="caution">
    <text evidence="1">The sequence shown here is derived from an EMBL/GenBank/DDBJ whole genome shotgun (WGS) entry which is preliminary data.</text>
</comment>
<keyword evidence="2" id="KW-1185">Reference proteome</keyword>
<gene>
    <name evidence="1" type="ORF">DC3_55340</name>
</gene>
<organism evidence="1 2">
    <name type="scientific">Deinococcus cellulosilyticus (strain DSM 18568 / NBRC 106333 / KACC 11606 / 5516J-15)</name>
    <dbReference type="NCBI Taxonomy" id="1223518"/>
    <lineage>
        <taxon>Bacteria</taxon>
        <taxon>Thermotogati</taxon>
        <taxon>Deinococcota</taxon>
        <taxon>Deinococci</taxon>
        <taxon>Deinococcales</taxon>
        <taxon>Deinococcaceae</taxon>
        <taxon>Deinococcus</taxon>
    </lineage>
</organism>
<dbReference type="OrthoDB" id="76756at2"/>
<protein>
    <submittedName>
        <fullName evidence="1">Uncharacterized protein</fullName>
    </submittedName>
</protein>
<accession>A0A511NAP3</accession>
<reference evidence="1 2" key="1">
    <citation type="submission" date="2019-07" db="EMBL/GenBank/DDBJ databases">
        <title>Whole genome shotgun sequence of Deinococcus cellulosilyticus NBRC 106333.</title>
        <authorList>
            <person name="Hosoyama A."/>
            <person name="Uohara A."/>
            <person name="Ohji S."/>
            <person name="Ichikawa N."/>
        </authorList>
    </citation>
    <scope>NUCLEOTIDE SEQUENCE [LARGE SCALE GENOMIC DNA]</scope>
    <source>
        <strain evidence="1 2">NBRC 106333</strain>
    </source>
</reference>
<name>A0A511NAP3_DEIC1</name>